<dbReference type="EMBL" id="LAZR01006881">
    <property type="protein sequence ID" value="KKM89023.1"/>
    <property type="molecule type" value="Genomic_DNA"/>
</dbReference>
<organism evidence="1">
    <name type="scientific">marine sediment metagenome</name>
    <dbReference type="NCBI Taxonomy" id="412755"/>
    <lineage>
        <taxon>unclassified sequences</taxon>
        <taxon>metagenomes</taxon>
        <taxon>ecological metagenomes</taxon>
    </lineage>
</organism>
<proteinExistence type="predicted"/>
<protein>
    <submittedName>
        <fullName evidence="1">Uncharacterized protein</fullName>
    </submittedName>
</protein>
<feature type="non-terminal residue" evidence="1">
    <location>
        <position position="27"/>
    </location>
</feature>
<evidence type="ECO:0000313" key="1">
    <source>
        <dbReference type="EMBL" id="KKM89023.1"/>
    </source>
</evidence>
<sequence>MSFPSSPNKMKIPCFVMTPPNFVSTDI</sequence>
<gene>
    <name evidence="1" type="ORF">LCGC14_1252720</name>
</gene>
<comment type="caution">
    <text evidence="1">The sequence shown here is derived from an EMBL/GenBank/DDBJ whole genome shotgun (WGS) entry which is preliminary data.</text>
</comment>
<dbReference type="AlphaFoldDB" id="A0A0F9L5Z3"/>
<name>A0A0F9L5Z3_9ZZZZ</name>
<accession>A0A0F9L5Z3</accession>
<reference evidence="1" key="1">
    <citation type="journal article" date="2015" name="Nature">
        <title>Complex archaea that bridge the gap between prokaryotes and eukaryotes.</title>
        <authorList>
            <person name="Spang A."/>
            <person name="Saw J.H."/>
            <person name="Jorgensen S.L."/>
            <person name="Zaremba-Niedzwiedzka K."/>
            <person name="Martijn J."/>
            <person name="Lind A.E."/>
            <person name="van Eijk R."/>
            <person name="Schleper C."/>
            <person name="Guy L."/>
            <person name="Ettema T.J."/>
        </authorList>
    </citation>
    <scope>NUCLEOTIDE SEQUENCE</scope>
</reference>